<dbReference type="InterPro" id="IPR029466">
    <property type="entry name" value="NAM-associated_C"/>
</dbReference>
<organism evidence="4 5">
    <name type="scientific">Cuscuta campestris</name>
    <dbReference type="NCBI Taxonomy" id="132261"/>
    <lineage>
        <taxon>Eukaryota</taxon>
        <taxon>Viridiplantae</taxon>
        <taxon>Streptophyta</taxon>
        <taxon>Embryophyta</taxon>
        <taxon>Tracheophyta</taxon>
        <taxon>Spermatophyta</taxon>
        <taxon>Magnoliopsida</taxon>
        <taxon>eudicotyledons</taxon>
        <taxon>Gunneridae</taxon>
        <taxon>Pentapetalae</taxon>
        <taxon>asterids</taxon>
        <taxon>lamiids</taxon>
        <taxon>Solanales</taxon>
        <taxon>Convolvulaceae</taxon>
        <taxon>Cuscuteae</taxon>
        <taxon>Cuscuta</taxon>
        <taxon>Cuscuta subgen. Grammica</taxon>
        <taxon>Cuscuta sect. Cleistogrammica</taxon>
    </lineage>
</organism>
<dbReference type="PANTHER" id="PTHR45023:SF4">
    <property type="entry name" value="GLYCINE-RICH PROTEIN-RELATED"/>
    <property type="match status" value="1"/>
</dbReference>
<proteinExistence type="predicted"/>
<evidence type="ECO:0000313" key="5">
    <source>
        <dbReference type="Proteomes" id="UP000595140"/>
    </source>
</evidence>
<dbReference type="InterPro" id="IPR012677">
    <property type="entry name" value="Nucleotide-bd_a/b_plait_sf"/>
</dbReference>
<evidence type="ECO:0008006" key="6">
    <source>
        <dbReference type="Google" id="ProtNLM"/>
    </source>
</evidence>
<dbReference type="SUPFAM" id="SSF54928">
    <property type="entry name" value="RNA-binding domain, RBD"/>
    <property type="match status" value="1"/>
</dbReference>
<evidence type="ECO:0000259" key="3">
    <source>
        <dbReference type="Pfam" id="PF14303"/>
    </source>
</evidence>
<evidence type="ECO:0000313" key="4">
    <source>
        <dbReference type="EMBL" id="VFQ86372.1"/>
    </source>
</evidence>
<reference evidence="4 5" key="1">
    <citation type="submission" date="2018-04" db="EMBL/GenBank/DDBJ databases">
        <authorList>
            <person name="Vogel A."/>
        </authorList>
    </citation>
    <scope>NUCLEOTIDE SEQUENCE [LARGE SCALE GENOMIC DNA]</scope>
</reference>
<protein>
    <recommendedName>
        <fullName evidence="6">Mei2-like C-terminal RNA recognition motif domain-containing protein</fullName>
    </recommendedName>
</protein>
<evidence type="ECO:0000259" key="2">
    <source>
        <dbReference type="Pfam" id="PF04059"/>
    </source>
</evidence>
<dbReference type="Proteomes" id="UP000595140">
    <property type="component" value="Unassembled WGS sequence"/>
</dbReference>
<dbReference type="Pfam" id="PF04059">
    <property type="entry name" value="RRM_2"/>
    <property type="match status" value="1"/>
</dbReference>
<dbReference type="OrthoDB" id="70182at2759"/>
<dbReference type="GO" id="GO:0003676">
    <property type="term" value="F:nucleic acid binding"/>
    <property type="evidence" value="ECO:0007669"/>
    <property type="project" value="InterPro"/>
</dbReference>
<feature type="region of interest" description="Disordered" evidence="1">
    <location>
        <begin position="87"/>
        <end position="124"/>
    </location>
</feature>
<dbReference type="Gene3D" id="3.30.70.330">
    <property type="match status" value="1"/>
</dbReference>
<name>A0A484MC78_9ASTE</name>
<dbReference type="AlphaFoldDB" id="A0A484MC78"/>
<feature type="compositionally biased region" description="Low complexity" evidence="1">
    <location>
        <begin position="109"/>
        <end position="123"/>
    </location>
</feature>
<dbReference type="Pfam" id="PF14303">
    <property type="entry name" value="NAM-associated"/>
    <property type="match status" value="1"/>
</dbReference>
<feature type="domain" description="No apical meristem-associated C-terminal" evidence="3">
    <location>
        <begin position="41"/>
        <end position="200"/>
    </location>
</feature>
<keyword evidence="5" id="KW-1185">Reference proteome</keyword>
<accession>A0A484MC78</accession>
<sequence length="471" mass="52222">MGVYEECSRSRRSGMNDADVLRLATTRYQDDGNQGKVPIDLWGILSRSPKWQQLNNPDGVSFRKRSTVDAEVEVDETIGSTDQIPSFNVAASDDEDPIPRPIGRKKAKSIASGSGGSASISASPRDEIGRAMVEQLRAFNLQEQERLKLKEKELKLKEQEAEMKSSPISCPKCLPKLSLSLFLRFRTTMSKLNPAAKEYFPVTSRPYMPNILHRHLGCPPHAAARTAHGFCTPRTVGVIQRTPCFGYFTGGVVAVRKEAARACSKKKKNLKAFVLPPRLQEKLRNLDISGKVEPKIWRPVKASGKATGGVVVDESLSPATGKTTVMIKNVPNQYRRDSFMAFIDKHCAESHLSYDFLYLPMDFRTNNNVGYAFVNFTTAAGAAKIRELLRFYQWGEVKIGSGTFNSRKICEITWARIQGKAELVKHFEKSNFICGTADYLPVAFSPPRNGMPGSSEPQTVGNLMGRPLAAI</sequence>
<feature type="domain" description="Mei2-like C-terminal RNA recognition motif" evidence="2">
    <location>
        <begin position="322"/>
        <end position="427"/>
    </location>
</feature>
<dbReference type="InterPro" id="IPR035979">
    <property type="entry name" value="RBD_domain_sf"/>
</dbReference>
<dbReference type="InterPro" id="IPR007201">
    <property type="entry name" value="Mei2-like_Rrm_C"/>
</dbReference>
<dbReference type="EMBL" id="OOIL02003144">
    <property type="protein sequence ID" value="VFQ86372.1"/>
    <property type="molecule type" value="Genomic_DNA"/>
</dbReference>
<dbReference type="PANTHER" id="PTHR45023">
    <property type="match status" value="1"/>
</dbReference>
<gene>
    <name evidence="4" type="ORF">CCAM_LOCUS28148</name>
</gene>
<evidence type="ECO:0000256" key="1">
    <source>
        <dbReference type="SAM" id="MobiDB-lite"/>
    </source>
</evidence>